<dbReference type="Proteomes" id="UP000821865">
    <property type="component" value="Chromosome 9"/>
</dbReference>
<keyword evidence="2" id="KW-1185">Reference proteome</keyword>
<evidence type="ECO:0000313" key="2">
    <source>
        <dbReference type="Proteomes" id="UP000821865"/>
    </source>
</evidence>
<protein>
    <submittedName>
        <fullName evidence="1">Uncharacterized protein</fullName>
    </submittedName>
</protein>
<proteinExistence type="predicted"/>
<gene>
    <name evidence="1" type="ORF">HPB49_011210</name>
</gene>
<organism evidence="1 2">
    <name type="scientific">Dermacentor silvarum</name>
    <name type="common">Tick</name>
    <dbReference type="NCBI Taxonomy" id="543639"/>
    <lineage>
        <taxon>Eukaryota</taxon>
        <taxon>Metazoa</taxon>
        <taxon>Ecdysozoa</taxon>
        <taxon>Arthropoda</taxon>
        <taxon>Chelicerata</taxon>
        <taxon>Arachnida</taxon>
        <taxon>Acari</taxon>
        <taxon>Parasitiformes</taxon>
        <taxon>Ixodida</taxon>
        <taxon>Ixodoidea</taxon>
        <taxon>Ixodidae</taxon>
        <taxon>Rhipicephalinae</taxon>
        <taxon>Dermacentor</taxon>
    </lineage>
</organism>
<evidence type="ECO:0000313" key="1">
    <source>
        <dbReference type="EMBL" id="KAH7933287.1"/>
    </source>
</evidence>
<dbReference type="EMBL" id="CM023478">
    <property type="protein sequence ID" value="KAH7933287.1"/>
    <property type="molecule type" value="Genomic_DNA"/>
</dbReference>
<comment type="caution">
    <text evidence="1">The sequence shown here is derived from an EMBL/GenBank/DDBJ whole genome shotgun (WGS) entry which is preliminary data.</text>
</comment>
<name>A0ACB8C359_DERSI</name>
<accession>A0ACB8C359</accession>
<sequence length="190" mass="21156">MEAPMRMAEGGAAPAKVTAEKSSQRRLNWSVSTTESLIRLWEDNLAALWSNTRNARIYDEMTRSLNARLPAGEVPFTAKPLRQKLENLNKQYRFDMIKYVDGKMDRGISGRAYIAAVCLGNGIGEGEDTAPTYSGVNTLAHELAHSLGSPHDETPECPWAEGYLMSYVDGGLKKYKLSRCSQQKIRQNAK</sequence>
<reference evidence="1" key="1">
    <citation type="submission" date="2020-05" db="EMBL/GenBank/DDBJ databases">
        <title>Large-scale comparative analyses of tick genomes elucidate their genetic diversity and vector capacities.</title>
        <authorList>
            <person name="Jia N."/>
            <person name="Wang J."/>
            <person name="Shi W."/>
            <person name="Du L."/>
            <person name="Sun Y."/>
            <person name="Zhan W."/>
            <person name="Jiang J."/>
            <person name="Wang Q."/>
            <person name="Zhang B."/>
            <person name="Ji P."/>
            <person name="Sakyi L.B."/>
            <person name="Cui X."/>
            <person name="Yuan T."/>
            <person name="Jiang B."/>
            <person name="Yang W."/>
            <person name="Lam T.T.-Y."/>
            <person name="Chang Q."/>
            <person name="Ding S."/>
            <person name="Wang X."/>
            <person name="Zhu J."/>
            <person name="Ruan X."/>
            <person name="Zhao L."/>
            <person name="Wei J."/>
            <person name="Que T."/>
            <person name="Du C."/>
            <person name="Cheng J."/>
            <person name="Dai P."/>
            <person name="Han X."/>
            <person name="Huang E."/>
            <person name="Gao Y."/>
            <person name="Liu J."/>
            <person name="Shao H."/>
            <person name="Ye R."/>
            <person name="Li L."/>
            <person name="Wei W."/>
            <person name="Wang X."/>
            <person name="Wang C."/>
            <person name="Yang T."/>
            <person name="Huo Q."/>
            <person name="Li W."/>
            <person name="Guo W."/>
            <person name="Chen H."/>
            <person name="Zhou L."/>
            <person name="Ni X."/>
            <person name="Tian J."/>
            <person name="Zhou Y."/>
            <person name="Sheng Y."/>
            <person name="Liu T."/>
            <person name="Pan Y."/>
            <person name="Xia L."/>
            <person name="Li J."/>
            <person name="Zhao F."/>
            <person name="Cao W."/>
        </authorList>
    </citation>
    <scope>NUCLEOTIDE SEQUENCE</scope>
    <source>
        <strain evidence="1">Dsil-2018</strain>
    </source>
</reference>